<dbReference type="Gene3D" id="3.40.50.1980">
    <property type="entry name" value="Nitrogenase molybdenum iron protein domain"/>
    <property type="match status" value="2"/>
</dbReference>
<dbReference type="PANTHER" id="PTHR30532:SF24">
    <property type="entry name" value="FERRIC ENTEROBACTIN-BINDING PERIPLASMIC PROTEIN FEPB"/>
    <property type="match status" value="1"/>
</dbReference>
<evidence type="ECO:0000256" key="6">
    <source>
        <dbReference type="SAM" id="MobiDB-lite"/>
    </source>
</evidence>
<keyword evidence="5" id="KW-0732">Signal</keyword>
<dbReference type="GO" id="GO:0030288">
    <property type="term" value="C:outer membrane-bounded periplasmic space"/>
    <property type="evidence" value="ECO:0007669"/>
    <property type="project" value="TreeGrafter"/>
</dbReference>
<keyword evidence="4" id="KW-0406">Ion transport</keyword>
<dbReference type="HOGENOM" id="CLU_038034_1_1_0"/>
<proteinExistence type="inferred from homology"/>
<evidence type="ECO:0000313" key="9">
    <source>
        <dbReference type="Proteomes" id="UP000002027"/>
    </source>
</evidence>
<dbReference type="InParanoid" id="D1C857"/>
<dbReference type="InterPro" id="IPR002491">
    <property type="entry name" value="ABC_transptr_periplasmic_BD"/>
</dbReference>
<feature type="compositionally biased region" description="Low complexity" evidence="6">
    <location>
        <begin position="53"/>
        <end position="90"/>
    </location>
</feature>
<dbReference type="Proteomes" id="UP000002027">
    <property type="component" value="Chromosome 2"/>
</dbReference>
<keyword evidence="4" id="KW-0408">Iron</keyword>
<keyword evidence="9" id="KW-1185">Reference proteome</keyword>
<reference evidence="9" key="1">
    <citation type="submission" date="2009-11" db="EMBL/GenBank/DDBJ databases">
        <title>The complete chromosome 2 of Sphaerobacter thermophilus DSM 20745.</title>
        <authorList>
            <person name="Lucas S."/>
            <person name="Copeland A."/>
            <person name="Lapidus A."/>
            <person name="Glavina del Rio T."/>
            <person name="Dalin E."/>
            <person name="Tice H."/>
            <person name="Bruce D."/>
            <person name="Goodwin L."/>
            <person name="Pitluck S."/>
            <person name="Kyrpides N."/>
            <person name="Mavromatis K."/>
            <person name="Ivanova N."/>
            <person name="Mikhailova N."/>
            <person name="LaButti K.M."/>
            <person name="Clum A."/>
            <person name="Sun H.I."/>
            <person name="Brettin T."/>
            <person name="Detter J.C."/>
            <person name="Han C."/>
            <person name="Larimer F."/>
            <person name="Land M."/>
            <person name="Hauser L."/>
            <person name="Markowitz V."/>
            <person name="Cheng J.F."/>
            <person name="Hugenholtz P."/>
            <person name="Woyke T."/>
            <person name="Wu D."/>
            <person name="Steenblock K."/>
            <person name="Schneider S."/>
            <person name="Pukall R."/>
            <person name="Goeker M."/>
            <person name="Klenk H.P."/>
            <person name="Eisen J.A."/>
        </authorList>
    </citation>
    <scope>NUCLEOTIDE SEQUENCE [LARGE SCALE GENOMIC DNA]</scope>
    <source>
        <strain evidence="9">ATCC 49802 / DSM 20745 / S 6022</strain>
    </source>
</reference>
<feature type="domain" description="Fe/B12 periplasmic-binding" evidence="7">
    <location>
        <begin position="113"/>
        <end position="387"/>
    </location>
</feature>
<dbReference type="RefSeq" id="WP_012873039.1">
    <property type="nucleotide sequence ID" value="NC_013524.1"/>
</dbReference>
<keyword evidence="3" id="KW-0813">Transport</keyword>
<dbReference type="KEGG" id="sti:Sthe_2586"/>
<dbReference type="PROSITE" id="PS51318">
    <property type="entry name" value="TAT"/>
    <property type="match status" value="1"/>
</dbReference>
<dbReference type="EMBL" id="CP001824">
    <property type="protein sequence ID" value="ACZ40000.1"/>
    <property type="molecule type" value="Genomic_DNA"/>
</dbReference>
<dbReference type="CDD" id="cd01146">
    <property type="entry name" value="FhuD"/>
    <property type="match status" value="1"/>
</dbReference>
<evidence type="ECO:0000256" key="1">
    <source>
        <dbReference type="ARBA" id="ARBA00004196"/>
    </source>
</evidence>
<evidence type="ECO:0000256" key="3">
    <source>
        <dbReference type="ARBA" id="ARBA00022448"/>
    </source>
</evidence>
<dbReference type="SUPFAM" id="SSF53807">
    <property type="entry name" value="Helical backbone' metal receptor"/>
    <property type="match status" value="1"/>
</dbReference>
<evidence type="ECO:0000256" key="2">
    <source>
        <dbReference type="ARBA" id="ARBA00008814"/>
    </source>
</evidence>
<dbReference type="GO" id="GO:1901678">
    <property type="term" value="P:iron coordination entity transport"/>
    <property type="evidence" value="ECO:0007669"/>
    <property type="project" value="UniProtKB-ARBA"/>
</dbReference>
<accession>D1C857</accession>
<protein>
    <submittedName>
        <fullName evidence="8">Periplasmic binding protein</fullName>
    </submittedName>
</protein>
<dbReference type="Pfam" id="PF01497">
    <property type="entry name" value="Peripla_BP_2"/>
    <property type="match status" value="1"/>
</dbReference>
<name>D1C857_SPHTD</name>
<dbReference type="eggNOG" id="COG0614">
    <property type="taxonomic scope" value="Bacteria"/>
</dbReference>
<keyword evidence="4" id="KW-0410">Iron transport</keyword>
<dbReference type="PROSITE" id="PS50983">
    <property type="entry name" value="FE_B12_PBP"/>
    <property type="match status" value="1"/>
</dbReference>
<dbReference type="PANTHER" id="PTHR30532">
    <property type="entry name" value="IRON III DICITRATE-BINDING PERIPLASMIC PROTEIN"/>
    <property type="match status" value="1"/>
</dbReference>
<evidence type="ECO:0000313" key="8">
    <source>
        <dbReference type="EMBL" id="ACZ40000.1"/>
    </source>
</evidence>
<dbReference type="AlphaFoldDB" id="D1C857"/>
<gene>
    <name evidence="8" type="ordered locus">Sthe_2586</name>
</gene>
<dbReference type="InterPro" id="IPR051313">
    <property type="entry name" value="Bact_iron-sidero_bind"/>
</dbReference>
<evidence type="ECO:0000259" key="7">
    <source>
        <dbReference type="PROSITE" id="PS50983"/>
    </source>
</evidence>
<sequence>MGSVRPGTTAGNHQGLDLKVLTRRRFLRALASAGAVLPLAAALAACGGEDEPASTTSPTSAATASPGTTQEAAATPTTAGTTATAEATGTSGVFPVTVEHKFGTTEIPEEPERVVTIGFSEQDPVLALGVKPVAVREWFGNHPYAVWPWALDELGDAEPQVLVMPYGELDFETIAALRPDVIIATHSGITAEEYATLSQIAPTVAQSGDYPDFGMPWQEQTRLIGRALGRESVAEERIAEVEAAIAEAASAHPAFAGATIAWASPSDDGQFWAVGPNTPPMRFLTSLGFEVPEDLAEVIGDLDSAQISHEQVHLLDTDVLIMQVDSPEQRSVIEQDPLYQQLRVSREGRTIFFESSDDPIYGALSFSTVLSLPYLVEELVPRLAAAVDGDPSTEATS</sequence>
<comment type="similarity">
    <text evidence="2">Belongs to the bacterial solute-binding protein 8 family.</text>
</comment>
<comment type="subcellular location">
    <subcellularLocation>
        <location evidence="1">Cell envelope</location>
    </subcellularLocation>
</comment>
<dbReference type="FunCoup" id="D1C857">
    <property type="interactions" value="85"/>
</dbReference>
<dbReference type="InterPro" id="IPR006311">
    <property type="entry name" value="TAT_signal"/>
</dbReference>
<feature type="region of interest" description="Disordered" evidence="6">
    <location>
        <begin position="48"/>
        <end position="90"/>
    </location>
</feature>
<dbReference type="STRING" id="479434.Sthe_2586"/>
<evidence type="ECO:0000256" key="4">
    <source>
        <dbReference type="ARBA" id="ARBA00022496"/>
    </source>
</evidence>
<reference evidence="8 9" key="2">
    <citation type="journal article" date="2010" name="Stand. Genomic Sci.">
        <title>Complete genome sequence of Desulfohalobium retbaense type strain (HR(100)).</title>
        <authorList>
            <person name="Spring S."/>
            <person name="Nolan M."/>
            <person name="Lapidus A."/>
            <person name="Glavina Del Rio T."/>
            <person name="Copeland A."/>
            <person name="Tice H."/>
            <person name="Cheng J.F."/>
            <person name="Lucas S."/>
            <person name="Land M."/>
            <person name="Chen F."/>
            <person name="Bruce D."/>
            <person name="Goodwin L."/>
            <person name="Pitluck S."/>
            <person name="Ivanova N."/>
            <person name="Mavromatis K."/>
            <person name="Mikhailova N."/>
            <person name="Pati A."/>
            <person name="Chen A."/>
            <person name="Palaniappan K."/>
            <person name="Hauser L."/>
            <person name="Chang Y.J."/>
            <person name="Jeffries C.D."/>
            <person name="Munk C."/>
            <person name="Kiss H."/>
            <person name="Chain P."/>
            <person name="Han C."/>
            <person name="Brettin T."/>
            <person name="Detter J.C."/>
            <person name="Schuler E."/>
            <person name="Goker M."/>
            <person name="Rohde M."/>
            <person name="Bristow J."/>
            <person name="Eisen J.A."/>
            <person name="Markowitz V."/>
            <person name="Hugenholtz P."/>
            <person name="Kyrpides N.C."/>
            <person name="Klenk H.P."/>
        </authorList>
    </citation>
    <scope>NUCLEOTIDE SEQUENCE [LARGE SCALE GENOMIC DNA]</scope>
    <source>
        <strain evidence="9">ATCC 49802 / DSM 20745 / S 6022</strain>
    </source>
</reference>
<evidence type="ECO:0000256" key="5">
    <source>
        <dbReference type="ARBA" id="ARBA00022729"/>
    </source>
</evidence>
<organism evidence="8 9">
    <name type="scientific">Sphaerobacter thermophilus (strain ATCC 49802 / DSM 20745 / KCCM 41009 / NCIMB 13125 / S 6022)</name>
    <dbReference type="NCBI Taxonomy" id="479434"/>
    <lineage>
        <taxon>Bacteria</taxon>
        <taxon>Pseudomonadati</taxon>
        <taxon>Thermomicrobiota</taxon>
        <taxon>Thermomicrobia</taxon>
        <taxon>Sphaerobacterales</taxon>
        <taxon>Sphaerobacterineae</taxon>
        <taxon>Sphaerobacteraceae</taxon>
        <taxon>Sphaerobacter</taxon>
    </lineage>
</organism>